<feature type="non-terminal residue" evidence="2">
    <location>
        <position position="1"/>
    </location>
</feature>
<dbReference type="EMBL" id="BARW01035107">
    <property type="protein sequence ID" value="GAJ17799.1"/>
    <property type="molecule type" value="Genomic_DNA"/>
</dbReference>
<dbReference type="Pfam" id="PF00535">
    <property type="entry name" value="Glycos_transf_2"/>
    <property type="match status" value="1"/>
</dbReference>
<reference evidence="2" key="1">
    <citation type="journal article" date="2014" name="Front. Microbiol.">
        <title>High frequency of phylogenetically diverse reductive dehalogenase-homologous genes in deep subseafloor sedimentary metagenomes.</title>
        <authorList>
            <person name="Kawai M."/>
            <person name="Futagami T."/>
            <person name="Toyoda A."/>
            <person name="Takaki Y."/>
            <person name="Nishi S."/>
            <person name="Hori S."/>
            <person name="Arai W."/>
            <person name="Tsubouchi T."/>
            <person name="Morono Y."/>
            <person name="Uchiyama I."/>
            <person name="Ito T."/>
            <person name="Fujiyama A."/>
            <person name="Inagaki F."/>
            <person name="Takami H."/>
        </authorList>
    </citation>
    <scope>NUCLEOTIDE SEQUENCE</scope>
    <source>
        <strain evidence="2">Expedition CK06-06</strain>
    </source>
</reference>
<dbReference type="InterPro" id="IPR050834">
    <property type="entry name" value="Glycosyltransf_2"/>
</dbReference>
<dbReference type="Gene3D" id="3.90.550.10">
    <property type="entry name" value="Spore Coat Polysaccharide Biosynthesis Protein SpsA, Chain A"/>
    <property type="match status" value="1"/>
</dbReference>
<organism evidence="2">
    <name type="scientific">marine sediment metagenome</name>
    <dbReference type="NCBI Taxonomy" id="412755"/>
    <lineage>
        <taxon>unclassified sequences</taxon>
        <taxon>metagenomes</taxon>
        <taxon>ecological metagenomes</taxon>
    </lineage>
</organism>
<dbReference type="PANTHER" id="PTHR43685">
    <property type="entry name" value="GLYCOSYLTRANSFERASE"/>
    <property type="match status" value="1"/>
</dbReference>
<gene>
    <name evidence="2" type="ORF">S12H4_54841</name>
</gene>
<dbReference type="InterPro" id="IPR029044">
    <property type="entry name" value="Nucleotide-diphossugar_trans"/>
</dbReference>
<protein>
    <recommendedName>
        <fullName evidence="1">Glycosyltransferase 2-like domain-containing protein</fullName>
    </recommendedName>
</protein>
<feature type="domain" description="Glycosyltransferase 2-like" evidence="1">
    <location>
        <begin position="100"/>
        <end position="206"/>
    </location>
</feature>
<dbReference type="AlphaFoldDB" id="X1UJV4"/>
<evidence type="ECO:0000259" key="1">
    <source>
        <dbReference type="Pfam" id="PF00535"/>
    </source>
</evidence>
<dbReference type="SUPFAM" id="SSF53448">
    <property type="entry name" value="Nucleotide-diphospho-sugar transferases"/>
    <property type="match status" value="1"/>
</dbReference>
<name>X1UJV4_9ZZZZ</name>
<dbReference type="InterPro" id="IPR001173">
    <property type="entry name" value="Glyco_trans_2-like"/>
</dbReference>
<evidence type="ECO:0000313" key="2">
    <source>
        <dbReference type="EMBL" id="GAJ17799.1"/>
    </source>
</evidence>
<comment type="caution">
    <text evidence="2">The sequence shown here is derived from an EMBL/GenBank/DDBJ whole genome shotgun (WGS) entry which is preliminary data.</text>
</comment>
<accession>X1UJV4</accession>
<dbReference type="PANTHER" id="PTHR43685:SF2">
    <property type="entry name" value="GLYCOSYLTRANSFERASE 2-LIKE DOMAIN-CONTAINING PROTEIN"/>
    <property type="match status" value="1"/>
</dbReference>
<feature type="non-terminal residue" evidence="2">
    <location>
        <position position="226"/>
    </location>
</feature>
<sequence length="226" mass="26032">LGNPDTLLEYIKLHSHPETNIILSTPERDIIQGKNSFGPPANKTHVREWNMAEFHKYISKYGFNTLESFLVKDRDDSAVKKCQVFHCKPLYKSKDNPLVSVVMPAYNGVDYITEAIESVLIQNYRNFELVIINDGSTDNTEEVVLSFEDERIRYFRQENRGLAATHNVGIKQSKGEFIIKLDCDDMMTPDFIAKHLQEFKKHPDADLVYCDDCLIDESSKPIRVIE</sequence>
<dbReference type="CDD" id="cd00761">
    <property type="entry name" value="Glyco_tranf_GTA_type"/>
    <property type="match status" value="1"/>
</dbReference>
<proteinExistence type="predicted"/>